<proteinExistence type="inferred from homology"/>
<dbReference type="Pfam" id="PF01593">
    <property type="entry name" value="Amino_oxidase"/>
    <property type="match status" value="1"/>
</dbReference>
<dbReference type="PANTHER" id="PTHR10742:SF342">
    <property type="entry name" value="AMINE OXIDASE"/>
    <property type="match status" value="1"/>
</dbReference>
<evidence type="ECO:0000256" key="1">
    <source>
        <dbReference type="ARBA" id="ARBA00004814"/>
    </source>
</evidence>
<keyword evidence="9" id="KW-1185">Reference proteome</keyword>
<dbReference type="AlphaFoldDB" id="A0A345P4W2"/>
<evidence type="ECO:0000256" key="4">
    <source>
        <dbReference type="ARBA" id="ARBA00017871"/>
    </source>
</evidence>
<dbReference type="SUPFAM" id="SSF54373">
    <property type="entry name" value="FAD-linked reductases, C-terminal domain"/>
    <property type="match status" value="1"/>
</dbReference>
<protein>
    <recommendedName>
        <fullName evidence="4">Tryptophan 2-monooxygenase</fullName>
        <ecNumber evidence="3">1.13.12.3</ecNumber>
    </recommendedName>
</protein>
<evidence type="ECO:0000256" key="5">
    <source>
        <dbReference type="ARBA" id="ARBA00023070"/>
    </source>
</evidence>
<name>A0A345P4W2_9GAMM</name>
<gene>
    <name evidence="8" type="ORF">HYN46_05395</name>
</gene>
<sequence length="537" mass="58733">MTNKVSDSIYASFGPSRREFLAKALAVGGSGFLLANMKAWGMDIASTQDTPPMLQGSGQGKTIVILGAGVAGMTAAYELSKIGYTCKVIEARSFAGGRCQTARKGKVLEELGGEKQTCTFEEGQYINFGPWRIPFNHHSTLHYTREFGVPLELFNNDNDAAYVYSENTKSALTGRRLRMFEVKADMRGYVDELLAKSLKKGIMDQQVTADDKALLIDYLVNEGYLSNKDLTYRGTEGRGFKVQPGPGMSPGPGVPSDPLGFSDLLKSKLGHMYHSVSEFTQQATMLQPVGGMDQIAKAFEKRVGKMIQYQTEVTNIVNLADKVEVHIKDTATGVASKVTGDFCLCTIPLSVLGQVENNFSEKFKTALQGAAYEPVGKIGLQMSNRFWETGHGIYGGHILNDIKGINLISVPSSNWQGKKGTLLGYYNFATDAAEISALSLKERADYALAAGEKIFPGEYTKSFESAFSVAWHRVKYNLGGWATWSEETRANAYPVLVEGEGRTLLAGEHMSYLGGWQAGAIESAWQQIERIHKRLSA</sequence>
<dbReference type="KEGG" id="mbah:HYN46_05395"/>
<evidence type="ECO:0000256" key="6">
    <source>
        <dbReference type="ARBA" id="ARBA00047321"/>
    </source>
</evidence>
<dbReference type="SUPFAM" id="SSF51905">
    <property type="entry name" value="FAD/NAD(P)-binding domain"/>
    <property type="match status" value="1"/>
</dbReference>
<comment type="catalytic activity">
    <reaction evidence="6">
        <text>L-tryptophan + O2 = indole-3-acetamide + CO2 + H2O</text>
        <dbReference type="Rhea" id="RHEA:16165"/>
        <dbReference type="ChEBI" id="CHEBI:15377"/>
        <dbReference type="ChEBI" id="CHEBI:15379"/>
        <dbReference type="ChEBI" id="CHEBI:16031"/>
        <dbReference type="ChEBI" id="CHEBI:16526"/>
        <dbReference type="ChEBI" id="CHEBI:57912"/>
        <dbReference type="EC" id="1.13.12.3"/>
    </reaction>
</comment>
<dbReference type="InterPro" id="IPR050281">
    <property type="entry name" value="Flavin_monoamine_oxidase"/>
</dbReference>
<feature type="domain" description="Amine oxidase" evidence="7">
    <location>
        <begin position="70"/>
        <end position="526"/>
    </location>
</feature>
<dbReference type="Gene3D" id="3.50.50.60">
    <property type="entry name" value="FAD/NAD(P)-binding domain"/>
    <property type="match status" value="1"/>
</dbReference>
<dbReference type="GO" id="GO:0009851">
    <property type="term" value="P:auxin biosynthetic process"/>
    <property type="evidence" value="ECO:0007669"/>
    <property type="project" value="UniProtKB-KW"/>
</dbReference>
<dbReference type="PANTHER" id="PTHR10742">
    <property type="entry name" value="FLAVIN MONOAMINE OXIDASE"/>
    <property type="match status" value="1"/>
</dbReference>
<reference evidence="8 9" key="1">
    <citation type="submission" date="2018-07" db="EMBL/GenBank/DDBJ databases">
        <title>Genome sequencing of Moraxellaceae gen. HYN0046.</title>
        <authorList>
            <person name="Kim M."/>
            <person name="Yi H."/>
        </authorList>
    </citation>
    <scope>NUCLEOTIDE SEQUENCE [LARGE SCALE GENOMIC DNA]</scope>
    <source>
        <strain evidence="8 9">HYN0046</strain>
    </source>
</reference>
<keyword evidence="5" id="KW-0073">Auxin biosynthesis</keyword>
<evidence type="ECO:0000313" key="9">
    <source>
        <dbReference type="Proteomes" id="UP000253940"/>
    </source>
</evidence>
<dbReference type="EMBL" id="CP031222">
    <property type="protein sequence ID" value="AXI02321.1"/>
    <property type="molecule type" value="Genomic_DNA"/>
</dbReference>
<evidence type="ECO:0000313" key="8">
    <source>
        <dbReference type="EMBL" id="AXI02321.1"/>
    </source>
</evidence>
<comment type="pathway">
    <text evidence="1">Plant hormone metabolism; auxin biosynthesis.</text>
</comment>
<evidence type="ECO:0000256" key="2">
    <source>
        <dbReference type="ARBA" id="ARBA00005833"/>
    </source>
</evidence>
<dbReference type="InterPro" id="IPR002937">
    <property type="entry name" value="Amino_oxidase"/>
</dbReference>
<dbReference type="GO" id="GO:0009063">
    <property type="term" value="P:amino acid catabolic process"/>
    <property type="evidence" value="ECO:0007669"/>
    <property type="project" value="TreeGrafter"/>
</dbReference>
<dbReference type="Proteomes" id="UP000253940">
    <property type="component" value="Chromosome"/>
</dbReference>
<dbReference type="InterPro" id="IPR036188">
    <property type="entry name" value="FAD/NAD-bd_sf"/>
</dbReference>
<evidence type="ECO:0000259" key="7">
    <source>
        <dbReference type="Pfam" id="PF01593"/>
    </source>
</evidence>
<organism evidence="8 9">
    <name type="scientific">Aquirhabdus parva</name>
    <dbReference type="NCBI Taxonomy" id="2283318"/>
    <lineage>
        <taxon>Bacteria</taxon>
        <taxon>Pseudomonadati</taxon>
        <taxon>Pseudomonadota</taxon>
        <taxon>Gammaproteobacteria</taxon>
        <taxon>Moraxellales</taxon>
        <taxon>Moraxellaceae</taxon>
        <taxon>Aquirhabdus</taxon>
    </lineage>
</organism>
<dbReference type="OrthoDB" id="337830at2"/>
<evidence type="ECO:0000256" key="3">
    <source>
        <dbReference type="ARBA" id="ARBA00012535"/>
    </source>
</evidence>
<dbReference type="EC" id="1.13.12.3" evidence="3"/>
<dbReference type="Gene3D" id="1.20.1440.240">
    <property type="match status" value="1"/>
</dbReference>
<dbReference type="GO" id="GO:0050361">
    <property type="term" value="F:tryptophan 2-monooxygenase activity"/>
    <property type="evidence" value="ECO:0007669"/>
    <property type="project" value="UniProtKB-EC"/>
</dbReference>
<dbReference type="RefSeq" id="WP_114898431.1">
    <property type="nucleotide sequence ID" value="NZ_CP031222.1"/>
</dbReference>
<dbReference type="GO" id="GO:0001716">
    <property type="term" value="F:L-amino-acid oxidase activity"/>
    <property type="evidence" value="ECO:0007669"/>
    <property type="project" value="TreeGrafter"/>
</dbReference>
<comment type="similarity">
    <text evidence="2">Belongs to the tryptophan 2-monooxygenase family.</text>
</comment>
<accession>A0A345P4W2</accession>
<dbReference type="Gene3D" id="3.90.660.10">
    <property type="match status" value="1"/>
</dbReference>